<dbReference type="RefSeq" id="WP_147930067.1">
    <property type="nucleotide sequence ID" value="NZ_VOXD01000008.1"/>
</dbReference>
<evidence type="ECO:0000313" key="7">
    <source>
        <dbReference type="Proteomes" id="UP000321907"/>
    </source>
</evidence>
<dbReference type="PANTHER" id="PTHR33798:SF5">
    <property type="entry name" value="FLAVIN REDUCTASE LIKE DOMAIN-CONTAINING PROTEIN"/>
    <property type="match status" value="1"/>
</dbReference>
<dbReference type="Gene3D" id="2.30.110.10">
    <property type="entry name" value="Electron Transport, Fmn-binding Protein, Chain A"/>
    <property type="match status" value="1"/>
</dbReference>
<evidence type="ECO:0000256" key="1">
    <source>
        <dbReference type="ARBA" id="ARBA00001917"/>
    </source>
</evidence>
<dbReference type="PANTHER" id="PTHR33798">
    <property type="entry name" value="FLAVOPROTEIN OXYGENASE"/>
    <property type="match status" value="1"/>
</dbReference>
<proteinExistence type="inferred from homology"/>
<gene>
    <name evidence="6" type="ORF">FUA23_07255</name>
</gene>
<dbReference type="EMBL" id="VOXD01000008">
    <property type="protein sequence ID" value="TXF90310.1"/>
    <property type="molecule type" value="Genomic_DNA"/>
</dbReference>
<evidence type="ECO:0000259" key="5">
    <source>
        <dbReference type="SMART" id="SM00903"/>
    </source>
</evidence>
<dbReference type="Proteomes" id="UP000321907">
    <property type="component" value="Unassembled WGS sequence"/>
</dbReference>
<dbReference type="InterPro" id="IPR002563">
    <property type="entry name" value="Flavin_Rdtase-like_dom"/>
</dbReference>
<reference evidence="6 7" key="1">
    <citation type="submission" date="2019-08" db="EMBL/GenBank/DDBJ databases">
        <title>Lewinella sp. strain SSH13 Genome sequencing and assembly.</title>
        <authorList>
            <person name="Kim I."/>
        </authorList>
    </citation>
    <scope>NUCLEOTIDE SEQUENCE [LARGE SCALE GENOMIC DNA]</scope>
    <source>
        <strain evidence="6 7">SSH13</strain>
    </source>
</reference>
<dbReference type="GO" id="GO:0010181">
    <property type="term" value="F:FMN binding"/>
    <property type="evidence" value="ECO:0007669"/>
    <property type="project" value="InterPro"/>
</dbReference>
<dbReference type="AlphaFoldDB" id="A0A5C7FR04"/>
<dbReference type="GO" id="GO:0016646">
    <property type="term" value="F:oxidoreductase activity, acting on the CH-NH group of donors, NAD or NADP as acceptor"/>
    <property type="evidence" value="ECO:0007669"/>
    <property type="project" value="UniProtKB-ARBA"/>
</dbReference>
<evidence type="ECO:0000256" key="2">
    <source>
        <dbReference type="ARBA" id="ARBA00022630"/>
    </source>
</evidence>
<comment type="similarity">
    <text evidence="4">Belongs to the flavoredoxin family.</text>
</comment>
<protein>
    <submittedName>
        <fullName evidence="6">Flavin reductase family protein</fullName>
    </submittedName>
</protein>
<keyword evidence="7" id="KW-1185">Reference proteome</keyword>
<evidence type="ECO:0000256" key="3">
    <source>
        <dbReference type="ARBA" id="ARBA00022643"/>
    </source>
</evidence>
<feature type="domain" description="Flavin reductase like" evidence="5">
    <location>
        <begin position="19"/>
        <end position="177"/>
    </location>
</feature>
<comment type="caution">
    <text evidence="6">The sequence shown here is derived from an EMBL/GenBank/DDBJ whole genome shotgun (WGS) entry which is preliminary data.</text>
</comment>
<comment type="cofactor">
    <cofactor evidence="1">
        <name>FMN</name>
        <dbReference type="ChEBI" id="CHEBI:58210"/>
    </cofactor>
</comment>
<dbReference type="SUPFAM" id="SSF50475">
    <property type="entry name" value="FMN-binding split barrel"/>
    <property type="match status" value="1"/>
</dbReference>
<dbReference type="InterPro" id="IPR012349">
    <property type="entry name" value="Split_barrel_FMN-bd"/>
</dbReference>
<accession>A0A5C7FR04</accession>
<dbReference type="SMART" id="SM00903">
    <property type="entry name" value="Flavin_Reduct"/>
    <property type="match status" value="1"/>
</dbReference>
<dbReference type="OrthoDB" id="9794638at2"/>
<evidence type="ECO:0000313" key="6">
    <source>
        <dbReference type="EMBL" id="TXF90310.1"/>
    </source>
</evidence>
<dbReference type="Pfam" id="PF01613">
    <property type="entry name" value="Flavin_Reduct"/>
    <property type="match status" value="1"/>
</dbReference>
<organism evidence="6 7">
    <name type="scientific">Neolewinella aurantiaca</name>
    <dbReference type="NCBI Taxonomy" id="2602767"/>
    <lineage>
        <taxon>Bacteria</taxon>
        <taxon>Pseudomonadati</taxon>
        <taxon>Bacteroidota</taxon>
        <taxon>Saprospiria</taxon>
        <taxon>Saprospirales</taxon>
        <taxon>Lewinellaceae</taxon>
        <taxon>Neolewinella</taxon>
    </lineage>
</organism>
<keyword evidence="3" id="KW-0288">FMN</keyword>
<evidence type="ECO:0000256" key="4">
    <source>
        <dbReference type="ARBA" id="ARBA00038054"/>
    </source>
</evidence>
<sequence>MIIDPNNLSPRETYAYLSGAVAPRPICFASTVDAEGNVNLSPFSFFNVVSGDPPLLAFSPLLSGRDGSPKDTLNNVRAVPEVTINIVNHAIVEQMSLTSTAYPSGVNEFEKAALTQVQGEVVKPPLVAESPVSFECKVDQILTLGDGPMGGSLIIARVVRIHVHKDLFDEQGVMDIRALDLVGRMGGADYIRAIPEALFEIPKPVRSLGIGIDGLPPYIRNSTVLTGNNLGRLGNVERLPTAEEISKLAGNPGVKEALTGGLEQRHRLAQAYLERGETELALTVLMA</sequence>
<keyword evidence="2" id="KW-0285">Flavoprotein</keyword>
<name>A0A5C7FR04_9BACT</name>